<keyword evidence="1" id="KW-0963">Cytoplasm</keyword>
<dbReference type="PANTHER" id="PTHR11063:SF8">
    <property type="entry name" value="DELTA-1-PYRROLINE-5-CARBOXYLATE SYNTHASE"/>
    <property type="match status" value="1"/>
</dbReference>
<dbReference type="PRINTS" id="PR00474">
    <property type="entry name" value="GLU5KINASE"/>
</dbReference>
<dbReference type="InterPro" id="IPR041739">
    <property type="entry name" value="G5K_ProB"/>
</dbReference>
<dbReference type="GO" id="GO:0008652">
    <property type="term" value="P:amino acid biosynthetic process"/>
    <property type="evidence" value="ECO:0007669"/>
    <property type="project" value="UniProtKB-KW"/>
</dbReference>
<dbReference type="GO" id="GO:0004350">
    <property type="term" value="F:glutamate-5-semialdehyde dehydrogenase activity"/>
    <property type="evidence" value="ECO:0007669"/>
    <property type="project" value="TreeGrafter"/>
</dbReference>
<dbReference type="SUPFAM" id="SSF88697">
    <property type="entry name" value="PUA domain-like"/>
    <property type="match status" value="1"/>
</dbReference>
<dbReference type="HAMAP" id="MF_00456">
    <property type="entry name" value="ProB"/>
    <property type="match status" value="1"/>
</dbReference>
<dbReference type="Pfam" id="PF00696">
    <property type="entry name" value="AA_kinase"/>
    <property type="match status" value="1"/>
</dbReference>
<evidence type="ECO:0000256" key="3">
    <source>
        <dbReference type="ARBA" id="ARBA00022650"/>
    </source>
</evidence>
<dbReference type="CDD" id="cd04242">
    <property type="entry name" value="AAK_G5K_ProB"/>
    <property type="match status" value="1"/>
</dbReference>
<feature type="domain" description="Aspartate/glutamate/uridylate kinase" evidence="8">
    <location>
        <begin position="81"/>
        <end position="318"/>
    </location>
</feature>
<dbReference type="SUPFAM" id="SSF53633">
    <property type="entry name" value="Carbamate kinase-like"/>
    <property type="match status" value="1"/>
</dbReference>
<proteinExistence type="inferred from homology"/>
<evidence type="ECO:0000256" key="2">
    <source>
        <dbReference type="ARBA" id="ARBA00022605"/>
    </source>
</evidence>
<dbReference type="Gene3D" id="2.30.130.10">
    <property type="entry name" value="PUA domain"/>
    <property type="match status" value="1"/>
</dbReference>
<dbReference type="InterPro" id="IPR019797">
    <property type="entry name" value="Glutamate_5-kinase_CS"/>
</dbReference>
<evidence type="ECO:0000256" key="7">
    <source>
        <dbReference type="ARBA" id="ARBA00022840"/>
    </source>
</evidence>
<reference evidence="9" key="1">
    <citation type="submission" date="2021-01" db="EMBL/GenBank/DDBJ databases">
        <authorList>
            <person name="Corre E."/>
            <person name="Pelletier E."/>
            <person name="Niang G."/>
            <person name="Scheremetjew M."/>
            <person name="Finn R."/>
            <person name="Kale V."/>
            <person name="Holt S."/>
            <person name="Cochrane G."/>
            <person name="Meng A."/>
            <person name="Brown T."/>
            <person name="Cohen L."/>
        </authorList>
    </citation>
    <scope>NUCLEOTIDE SEQUENCE</scope>
    <source>
        <strain evidence="9">CCMP 2712</strain>
    </source>
</reference>
<sequence>MRAVGRCGGRMAKMVGGRGTGGEKEKCMIVRELHFTRQSLSKGQEGIRMSAGMFRREIVKREQVRWMGSGGDEREPLKSCKRVVIKVGTAVVSRPNGTLALARMGGLVEEIADLIEKGKQVMLISSGAVGLGRERIGFSKEVISNTSNVVERQASAAAGQELLMSTYNVMFNRLGIKCAQVLITQGDFGMLDRYNNLANTLDRLSSLGVVPVINENDVVTGASQLDPATKGQVFTDNDMLAALVAAGGEADGVCMLTDVDGVFTKPPTEPGAERIKVYRDHEDVKIGTKSTMGRGGMGSKIHAAQVATQGGVHCCIANGYDIRNIARVFSGDDIGTFFPARQRPSKHTHWLLHMALCQGVLRIRESAFEKKFKGAVVSEKGPQLEIADIASIEGDFSSKSPVILKMENSKTEIGRALVNLGSDEIMNVLHNVGKGELRTFGSSQVLSKGDDLALF</sequence>
<keyword evidence="3" id="KW-0641">Proline biosynthesis</keyword>
<dbReference type="GO" id="GO:0005737">
    <property type="term" value="C:cytoplasm"/>
    <property type="evidence" value="ECO:0007669"/>
    <property type="project" value="InterPro"/>
</dbReference>
<dbReference type="InterPro" id="IPR001048">
    <property type="entry name" value="Asp/Glu/Uridylate_kinase"/>
</dbReference>
<dbReference type="InterPro" id="IPR015947">
    <property type="entry name" value="PUA-like_sf"/>
</dbReference>
<dbReference type="GO" id="GO:0003723">
    <property type="term" value="F:RNA binding"/>
    <property type="evidence" value="ECO:0007669"/>
    <property type="project" value="InterPro"/>
</dbReference>
<gene>
    <name evidence="9" type="ORF">GTHE00462_LOCUS4581</name>
</gene>
<evidence type="ECO:0000256" key="5">
    <source>
        <dbReference type="ARBA" id="ARBA00022741"/>
    </source>
</evidence>
<evidence type="ECO:0000256" key="4">
    <source>
        <dbReference type="ARBA" id="ARBA00022679"/>
    </source>
</evidence>
<dbReference type="Gene3D" id="3.40.1160.10">
    <property type="entry name" value="Acetylglutamate kinase-like"/>
    <property type="match status" value="1"/>
</dbReference>
<dbReference type="GO" id="GO:0005524">
    <property type="term" value="F:ATP binding"/>
    <property type="evidence" value="ECO:0007669"/>
    <property type="project" value="UniProtKB-KW"/>
</dbReference>
<accession>A0A7S4JCB6</accession>
<evidence type="ECO:0000256" key="6">
    <source>
        <dbReference type="ARBA" id="ARBA00022777"/>
    </source>
</evidence>
<dbReference type="GO" id="GO:0004349">
    <property type="term" value="F:glutamate 5-kinase activity"/>
    <property type="evidence" value="ECO:0007669"/>
    <property type="project" value="InterPro"/>
</dbReference>
<protein>
    <recommendedName>
        <fullName evidence="8">Aspartate/glutamate/uridylate kinase domain-containing protein</fullName>
    </recommendedName>
</protein>
<evidence type="ECO:0000256" key="1">
    <source>
        <dbReference type="ARBA" id="ARBA00022490"/>
    </source>
</evidence>
<dbReference type="EMBL" id="HBKN01005693">
    <property type="protein sequence ID" value="CAE2259138.1"/>
    <property type="molecule type" value="Transcribed_RNA"/>
</dbReference>
<dbReference type="InterPro" id="IPR001057">
    <property type="entry name" value="Glu/AcGlu_kinase"/>
</dbReference>
<evidence type="ECO:0000259" key="8">
    <source>
        <dbReference type="Pfam" id="PF00696"/>
    </source>
</evidence>
<keyword evidence="2" id="KW-0028">Amino-acid biosynthesis</keyword>
<keyword evidence="5" id="KW-0547">Nucleotide-binding</keyword>
<dbReference type="AlphaFoldDB" id="A0A7S4JCB6"/>
<evidence type="ECO:0000313" key="9">
    <source>
        <dbReference type="EMBL" id="CAE2259138.1"/>
    </source>
</evidence>
<keyword evidence="6" id="KW-0418">Kinase</keyword>
<dbReference type="InterPro" id="IPR036393">
    <property type="entry name" value="AceGlu_kinase-like_sf"/>
</dbReference>
<dbReference type="InterPro" id="IPR036974">
    <property type="entry name" value="PUA_sf"/>
</dbReference>
<dbReference type="FunFam" id="3.40.1160.10:FF:000006">
    <property type="entry name" value="Glutamate 5-kinase"/>
    <property type="match status" value="1"/>
</dbReference>
<organism evidence="9">
    <name type="scientific">Guillardia theta</name>
    <name type="common">Cryptophyte</name>
    <name type="synonym">Cryptomonas phi</name>
    <dbReference type="NCBI Taxonomy" id="55529"/>
    <lineage>
        <taxon>Eukaryota</taxon>
        <taxon>Cryptophyceae</taxon>
        <taxon>Pyrenomonadales</taxon>
        <taxon>Geminigeraceae</taxon>
        <taxon>Guillardia</taxon>
    </lineage>
</organism>
<dbReference type="PROSITE" id="PS50890">
    <property type="entry name" value="PUA"/>
    <property type="match status" value="1"/>
</dbReference>
<dbReference type="PANTHER" id="PTHR11063">
    <property type="entry name" value="GLUTAMATE SEMIALDEHYDE DEHYDROGENASE"/>
    <property type="match status" value="1"/>
</dbReference>
<dbReference type="PROSITE" id="PS00902">
    <property type="entry name" value="GLUTAMATE_5_KINASE"/>
    <property type="match status" value="1"/>
</dbReference>
<keyword evidence="7" id="KW-0067">ATP-binding</keyword>
<dbReference type="InterPro" id="IPR005715">
    <property type="entry name" value="Glu_5kinase/COase_Synthase"/>
</dbReference>
<dbReference type="NCBIfam" id="TIGR01027">
    <property type="entry name" value="proB"/>
    <property type="match status" value="1"/>
</dbReference>
<name>A0A7S4JCB6_GUITH</name>
<keyword evidence="4" id="KW-0808">Transferase</keyword>